<evidence type="ECO:0000259" key="2">
    <source>
        <dbReference type="Pfam" id="PF13472"/>
    </source>
</evidence>
<dbReference type="Gene3D" id="3.40.50.1110">
    <property type="entry name" value="SGNH hydrolase"/>
    <property type="match status" value="1"/>
</dbReference>
<dbReference type="InterPro" id="IPR013830">
    <property type="entry name" value="SGNH_hydro"/>
</dbReference>
<dbReference type="InterPro" id="IPR036514">
    <property type="entry name" value="SGNH_hydro_sf"/>
</dbReference>
<keyword evidence="4" id="KW-1185">Reference proteome</keyword>
<keyword evidence="1" id="KW-0812">Transmembrane</keyword>
<keyword evidence="1" id="KW-1133">Transmembrane helix</keyword>
<dbReference type="CDD" id="cd00229">
    <property type="entry name" value="SGNH_hydrolase"/>
    <property type="match status" value="1"/>
</dbReference>
<gene>
    <name evidence="3" type="ORF">SAMD00020551_3426</name>
</gene>
<evidence type="ECO:0000313" key="4">
    <source>
        <dbReference type="Proteomes" id="UP000031014"/>
    </source>
</evidence>
<dbReference type="RefSeq" id="WP_198135635.1">
    <property type="nucleotide sequence ID" value="NZ_BASE01000079.1"/>
</dbReference>
<reference evidence="3 4" key="1">
    <citation type="submission" date="2013-06" db="EMBL/GenBank/DDBJ databases">
        <title>Whole genome shotgun sequence of Bacillus selenatarsenatis SF-1.</title>
        <authorList>
            <person name="Kuroda M."/>
            <person name="Sei K."/>
            <person name="Yamashita M."/>
            <person name="Ike M."/>
        </authorList>
    </citation>
    <scope>NUCLEOTIDE SEQUENCE [LARGE SCALE GENOMIC DNA]</scope>
    <source>
        <strain evidence="3 4">SF-1</strain>
    </source>
</reference>
<dbReference type="STRING" id="1321606.SAMD00020551_3426"/>
<dbReference type="Proteomes" id="UP000031014">
    <property type="component" value="Unassembled WGS sequence"/>
</dbReference>
<evidence type="ECO:0000313" key="3">
    <source>
        <dbReference type="EMBL" id="GAM15270.1"/>
    </source>
</evidence>
<comment type="caution">
    <text evidence="3">The sequence shown here is derived from an EMBL/GenBank/DDBJ whole genome shotgun (WGS) entry which is preliminary data.</text>
</comment>
<feature type="domain" description="SGNH hydrolase-type esterase" evidence="2">
    <location>
        <begin position="89"/>
        <end position="249"/>
    </location>
</feature>
<protein>
    <recommendedName>
        <fullName evidence="2">SGNH hydrolase-type esterase domain-containing protein</fullName>
    </recommendedName>
</protein>
<name>A0A0A8X5K9_MESS1</name>
<keyword evidence="1" id="KW-0472">Membrane</keyword>
<accession>A0A0A8X5K9</accession>
<dbReference type="SUPFAM" id="SSF52266">
    <property type="entry name" value="SGNH hydrolase"/>
    <property type="match status" value="1"/>
</dbReference>
<dbReference type="EMBL" id="BASE01000079">
    <property type="protein sequence ID" value="GAM15270.1"/>
    <property type="molecule type" value="Genomic_DNA"/>
</dbReference>
<dbReference type="Pfam" id="PF13472">
    <property type="entry name" value="Lipase_GDSL_2"/>
    <property type="match status" value="1"/>
</dbReference>
<sequence length="402" mass="45914">MSAKVLIISQEEKFYFNDSEKASKMEIEILFSGGIPTRMKLSTKKIYSIFFITAAVISFLAIKSEHYLSKDITVYEKIASGSSFNYLIIGDSIGRGAGAENKDLRWYSQLEMLLKDFSGSRARRNMLVQSGATSFEGIYKLQKSPKFRDIDLIFIVFGENDRKYMDSEQFTFFYEKLIRDAKERYPGSEIVTIIESPLKQEQFADSIERVSTHYGAKTLDMRIPFKQSGMLTEQLTTDMVHPNGRGYQLYAASILELIKNNIEIDAEIASLPKPLTRDQTLYLYEKKLVTARKGFRSENGINISKRPEDYLEYEFEGPILGVNAVRSLDGGTLKVYIDGEYVRTLSTWWPFTRERYLYIASGLDKGHHTVRFEAVETPSPNNTSDNSIIQVSSIIVAKDKKN</sequence>
<organism evidence="3 4">
    <name type="scientific">Mesobacillus selenatarsenatis (strain DSM 18680 / JCM 14380 / FERM P-15431 / SF-1)</name>
    <dbReference type="NCBI Taxonomy" id="1321606"/>
    <lineage>
        <taxon>Bacteria</taxon>
        <taxon>Bacillati</taxon>
        <taxon>Bacillota</taxon>
        <taxon>Bacilli</taxon>
        <taxon>Bacillales</taxon>
        <taxon>Bacillaceae</taxon>
        <taxon>Mesobacillus</taxon>
    </lineage>
</organism>
<dbReference type="Gene3D" id="2.60.120.260">
    <property type="entry name" value="Galactose-binding domain-like"/>
    <property type="match status" value="1"/>
</dbReference>
<proteinExistence type="predicted"/>
<dbReference type="AlphaFoldDB" id="A0A0A8X5K9"/>
<feature type="transmembrane region" description="Helical" evidence="1">
    <location>
        <begin position="46"/>
        <end position="62"/>
    </location>
</feature>
<evidence type="ECO:0000256" key="1">
    <source>
        <dbReference type="SAM" id="Phobius"/>
    </source>
</evidence>